<accession>A0AAE8ZYW5</accession>
<protein>
    <submittedName>
        <fullName evidence="2">Uncharacterized protein</fullName>
    </submittedName>
</protein>
<evidence type="ECO:0000256" key="1">
    <source>
        <dbReference type="SAM" id="Phobius"/>
    </source>
</evidence>
<reference evidence="2 3" key="1">
    <citation type="submission" date="2022-05" db="EMBL/GenBank/DDBJ databases">
        <title>Chromosome-level reference genomes for two strains of Caenorhabditis briggsae: an improved platform for comparative genomics.</title>
        <authorList>
            <person name="Stevens L."/>
            <person name="Andersen E.C."/>
        </authorList>
    </citation>
    <scope>NUCLEOTIDE SEQUENCE [LARGE SCALE GENOMIC DNA]</scope>
    <source>
        <strain evidence="2">QX1410_ONT</strain>
        <tissue evidence="2">Whole-organism</tissue>
    </source>
</reference>
<keyword evidence="1" id="KW-0472">Membrane</keyword>
<feature type="transmembrane region" description="Helical" evidence="1">
    <location>
        <begin position="155"/>
        <end position="173"/>
    </location>
</feature>
<evidence type="ECO:0000313" key="3">
    <source>
        <dbReference type="Proteomes" id="UP000827892"/>
    </source>
</evidence>
<dbReference type="AlphaFoldDB" id="A0AAE8ZYW5"/>
<dbReference type="EMBL" id="CP090896">
    <property type="protein sequence ID" value="ULT83379.1"/>
    <property type="molecule type" value="Genomic_DNA"/>
</dbReference>
<feature type="transmembrane region" description="Helical" evidence="1">
    <location>
        <begin position="59"/>
        <end position="82"/>
    </location>
</feature>
<organism evidence="2 3">
    <name type="scientific">Caenorhabditis briggsae</name>
    <dbReference type="NCBI Taxonomy" id="6238"/>
    <lineage>
        <taxon>Eukaryota</taxon>
        <taxon>Metazoa</taxon>
        <taxon>Ecdysozoa</taxon>
        <taxon>Nematoda</taxon>
        <taxon>Chromadorea</taxon>
        <taxon>Rhabditida</taxon>
        <taxon>Rhabditina</taxon>
        <taxon>Rhabditomorpha</taxon>
        <taxon>Rhabditoidea</taxon>
        <taxon>Rhabditidae</taxon>
        <taxon>Peloderinae</taxon>
        <taxon>Caenorhabditis</taxon>
    </lineage>
</organism>
<name>A0AAE8ZYW5_CAEBR</name>
<proteinExistence type="predicted"/>
<keyword evidence="1" id="KW-0812">Transmembrane</keyword>
<dbReference type="Proteomes" id="UP000827892">
    <property type="component" value="Chromosome X"/>
</dbReference>
<feature type="transmembrane region" description="Helical" evidence="1">
    <location>
        <begin position="116"/>
        <end position="143"/>
    </location>
</feature>
<keyword evidence="1" id="KW-1133">Transmembrane helix</keyword>
<evidence type="ECO:0000313" key="2">
    <source>
        <dbReference type="EMBL" id="ULT83379.1"/>
    </source>
</evidence>
<feature type="transmembrane region" description="Helical" evidence="1">
    <location>
        <begin position="179"/>
        <end position="201"/>
    </location>
</feature>
<feature type="transmembrane region" description="Helical" evidence="1">
    <location>
        <begin position="89"/>
        <end position="110"/>
    </location>
</feature>
<sequence length="219" mass="25107">MARCHRASVGSHFEEYESEMRPERVKPCRIVVKDDHRENCSRKYFEVRVLRPLCCYADIHQLLVVLAAAALLYSIVALVLGCIYAPHPFFLVTLAFSILTMILILVATFVGKNVLLTIAFGFGTILALLAAAGAVYCVLYLIANFNLHYNWEWKVYLVSMLIAQVLMIFCMLLDPSKPVTLIICFTDVIALLCLIVEIIAFNRRVREDERRTQPTWRRY</sequence>
<gene>
    <name evidence="2" type="ORF">L3Y34_012550</name>
</gene>